<reference evidence="5 6" key="1">
    <citation type="submission" date="2018-03" db="EMBL/GenBank/DDBJ databases">
        <title>Genomic Encyclopedia of Type Strains, Phase III (KMG-III): the genomes of soil and plant-associated and newly described type strains.</title>
        <authorList>
            <person name="Whitman W."/>
        </authorList>
    </citation>
    <scope>NUCLEOTIDE SEQUENCE [LARGE SCALE GENOMIC DNA]</scope>
    <source>
        <strain evidence="5 6">CGMCC 4.7097</strain>
    </source>
</reference>
<dbReference type="InterPro" id="IPR048846">
    <property type="entry name" value="PaaX-like_central"/>
</dbReference>
<sequence length="350" mass="38370">MTSPYDIEEIFPDDSVRLPRRQSGNSPQGLTVTLLADYTLRARAWLPSAAIVALLAEAGVSHAGARTTISRLARRGVLEGSRQGRNSSYRLTTAAALNLAAGGRFIVAAGAVDEPWDEQWTLIAFSLPQDEVAQRRELRSRLRWLGCAPLYDGLWISPHDVTDKTRAQLAELAFGAMTVFRARHVDLDTSTGRHPIDAWDTAAIAGHYEAFIRRWRPVLPDIRASRITGLEAVRARTEVMDTYRRMPILDPRLPLRLLPSAWPREPARDLFTAVYDGLAGPAEDHVRAVASRFTTEPLTDVRAHTVADILVGLQGAWESGTESGTESVSQSVSQSVSARGSVAGSKRSKD</sequence>
<evidence type="ECO:0000259" key="4">
    <source>
        <dbReference type="Pfam" id="PF20803"/>
    </source>
</evidence>
<dbReference type="AlphaFoldDB" id="A0A2P8H959"/>
<dbReference type="Pfam" id="PF20803">
    <property type="entry name" value="PaaX_M"/>
    <property type="match status" value="1"/>
</dbReference>
<dbReference type="InterPro" id="IPR036388">
    <property type="entry name" value="WH-like_DNA-bd_sf"/>
</dbReference>
<feature type="domain" description="Transcriptional repressor PaaX-like central Cas2-like" evidence="4">
    <location>
        <begin position="114"/>
        <end position="189"/>
    </location>
</feature>
<feature type="region of interest" description="Disordered" evidence="1">
    <location>
        <begin position="319"/>
        <end position="350"/>
    </location>
</feature>
<proteinExistence type="predicted"/>
<dbReference type="InterPro" id="IPR012906">
    <property type="entry name" value="PaaX-like_N"/>
</dbReference>
<organism evidence="5 6">
    <name type="scientific">Saccharothrix carnea</name>
    <dbReference type="NCBI Taxonomy" id="1280637"/>
    <lineage>
        <taxon>Bacteria</taxon>
        <taxon>Bacillati</taxon>
        <taxon>Actinomycetota</taxon>
        <taxon>Actinomycetes</taxon>
        <taxon>Pseudonocardiales</taxon>
        <taxon>Pseudonocardiaceae</taxon>
        <taxon>Saccharothrix</taxon>
    </lineage>
</organism>
<keyword evidence="6" id="KW-1185">Reference proteome</keyword>
<evidence type="ECO:0000313" key="6">
    <source>
        <dbReference type="Proteomes" id="UP000241118"/>
    </source>
</evidence>
<dbReference type="Pfam" id="PF07848">
    <property type="entry name" value="PaaX"/>
    <property type="match status" value="1"/>
</dbReference>
<evidence type="ECO:0000259" key="3">
    <source>
        <dbReference type="Pfam" id="PF08223"/>
    </source>
</evidence>
<accession>A0A2P8H959</accession>
<dbReference type="EMBL" id="PYAX01000035">
    <property type="protein sequence ID" value="PSL42709.1"/>
    <property type="molecule type" value="Genomic_DNA"/>
</dbReference>
<feature type="domain" description="Transcriptional repressor PaaX-like N-terminal" evidence="2">
    <location>
        <begin position="28"/>
        <end position="93"/>
    </location>
</feature>
<dbReference type="Pfam" id="PF08223">
    <property type="entry name" value="PaaX_C"/>
    <property type="match status" value="1"/>
</dbReference>
<evidence type="ECO:0000256" key="1">
    <source>
        <dbReference type="SAM" id="MobiDB-lite"/>
    </source>
</evidence>
<protein>
    <submittedName>
        <fullName evidence="5">PaaX family transcriptional regulator</fullName>
    </submittedName>
</protein>
<dbReference type="PANTHER" id="PTHR30319:SF1">
    <property type="entry name" value="TRANSCRIPTIONAL REPRESSOR PAAX"/>
    <property type="match status" value="1"/>
</dbReference>
<dbReference type="PANTHER" id="PTHR30319">
    <property type="entry name" value="PHENYLACETIC ACID REGULATOR-RELATED TRANSCRIPTIONAL REPRESSOR"/>
    <property type="match status" value="1"/>
</dbReference>
<name>A0A2P8H959_SACCR</name>
<dbReference type="RefSeq" id="WP_106620551.1">
    <property type="nucleotide sequence ID" value="NZ_PYAX01000035.1"/>
</dbReference>
<dbReference type="Proteomes" id="UP000241118">
    <property type="component" value="Unassembled WGS sequence"/>
</dbReference>
<dbReference type="Gene3D" id="3.30.70.2650">
    <property type="match status" value="1"/>
</dbReference>
<dbReference type="OrthoDB" id="2270427at2"/>
<dbReference type="GO" id="GO:0006351">
    <property type="term" value="P:DNA-templated transcription"/>
    <property type="evidence" value="ECO:0007669"/>
    <property type="project" value="TreeGrafter"/>
</dbReference>
<dbReference type="Gene3D" id="1.10.10.10">
    <property type="entry name" value="Winged helix-like DNA-binding domain superfamily/Winged helix DNA-binding domain"/>
    <property type="match status" value="1"/>
</dbReference>
<evidence type="ECO:0000313" key="5">
    <source>
        <dbReference type="EMBL" id="PSL42709.1"/>
    </source>
</evidence>
<gene>
    <name evidence="5" type="ORF">B0I31_1351</name>
</gene>
<feature type="domain" description="Transcriptional repressor PaaX-like C-terminal" evidence="3">
    <location>
        <begin position="199"/>
        <end position="287"/>
    </location>
</feature>
<comment type="caution">
    <text evidence="5">The sequence shown here is derived from an EMBL/GenBank/DDBJ whole genome shotgun (WGS) entry which is preliminary data.</text>
</comment>
<evidence type="ECO:0000259" key="2">
    <source>
        <dbReference type="Pfam" id="PF07848"/>
    </source>
</evidence>
<dbReference type="InterPro" id="IPR013225">
    <property type="entry name" value="PaaX_C"/>
</dbReference>
<dbReference type="Gene3D" id="1.20.58.1460">
    <property type="match status" value="1"/>
</dbReference>